<dbReference type="PROSITE" id="PS00622">
    <property type="entry name" value="HTH_LUXR_1"/>
    <property type="match status" value="1"/>
</dbReference>
<dbReference type="Gene3D" id="1.10.10.10">
    <property type="entry name" value="Winged helix-like DNA-binding domain superfamily/Winged helix DNA-binding domain"/>
    <property type="match status" value="1"/>
</dbReference>
<dbReference type="GO" id="GO:0006355">
    <property type="term" value="P:regulation of DNA-templated transcription"/>
    <property type="evidence" value="ECO:0007669"/>
    <property type="project" value="InterPro"/>
</dbReference>
<dbReference type="RefSeq" id="WP_105805102.1">
    <property type="nucleotide sequence ID" value="NZ_MWZD01000017.1"/>
</dbReference>
<evidence type="ECO:0000256" key="2">
    <source>
        <dbReference type="ARBA" id="ARBA00023125"/>
    </source>
</evidence>
<dbReference type="InterPro" id="IPR000792">
    <property type="entry name" value="Tscrpt_reg_LuxR_C"/>
</dbReference>
<name>A0A2S9QM20_9MICO</name>
<organism evidence="6 7">
    <name type="scientific">Leucobacter massiliensis</name>
    <dbReference type="NCBI Taxonomy" id="1686285"/>
    <lineage>
        <taxon>Bacteria</taxon>
        <taxon>Bacillati</taxon>
        <taxon>Actinomycetota</taxon>
        <taxon>Actinomycetes</taxon>
        <taxon>Micrococcales</taxon>
        <taxon>Microbacteriaceae</taxon>
        <taxon>Leucobacter</taxon>
    </lineage>
</organism>
<feature type="domain" description="HTH luxR-type" evidence="5">
    <location>
        <begin position="221"/>
        <end position="286"/>
    </location>
</feature>
<dbReference type="SMART" id="SM00421">
    <property type="entry name" value="HTH_LUXR"/>
    <property type="match status" value="1"/>
</dbReference>
<dbReference type="Pfam" id="PF00196">
    <property type="entry name" value="GerE"/>
    <property type="match status" value="1"/>
</dbReference>
<evidence type="ECO:0000256" key="1">
    <source>
        <dbReference type="ARBA" id="ARBA00023015"/>
    </source>
</evidence>
<sequence length="289" mass="30768">MTKLTDAPAQRVLDDAVAEFARATRLPLAFGGFVSDGVATVTALAGHRTMSLDGLRVESGRGLGGRAMHELRPRLTTDYMRSRQITHDYDTEINAEDIMLLVAMPVVVERRVRAVLYAGTRGGSVHDASFVNAAAGVAGDLAQEIRVQDEVERRLAAASLERPVHAAAPAPLLESLRSSQAELRRIVAEVEDPALRERLASLERRLASAGCGSEPQRPAPREGVASSLSRRELDVVAHAALGLSNAQIGSALGLTESTVKSYMQAAMSKLGVSSRHAAVSTARLHGLIL</sequence>
<accession>A0A2S9QM20</accession>
<feature type="region of interest" description="Disordered" evidence="4">
    <location>
        <begin position="207"/>
        <end position="226"/>
    </location>
</feature>
<dbReference type="Gene3D" id="3.30.450.40">
    <property type="match status" value="1"/>
</dbReference>
<keyword evidence="7" id="KW-1185">Reference proteome</keyword>
<dbReference type="PRINTS" id="PR00038">
    <property type="entry name" value="HTHLUXR"/>
</dbReference>
<gene>
    <name evidence="6" type="ORF">B4915_06920</name>
</gene>
<dbReference type="OrthoDB" id="4069167at2"/>
<evidence type="ECO:0000256" key="3">
    <source>
        <dbReference type="ARBA" id="ARBA00023163"/>
    </source>
</evidence>
<evidence type="ECO:0000256" key="4">
    <source>
        <dbReference type="SAM" id="MobiDB-lite"/>
    </source>
</evidence>
<dbReference type="InterPro" id="IPR016032">
    <property type="entry name" value="Sig_transdc_resp-reg_C-effctor"/>
</dbReference>
<evidence type="ECO:0000313" key="7">
    <source>
        <dbReference type="Proteomes" id="UP000238650"/>
    </source>
</evidence>
<evidence type="ECO:0000259" key="5">
    <source>
        <dbReference type="PROSITE" id="PS50043"/>
    </source>
</evidence>
<dbReference type="CDD" id="cd06170">
    <property type="entry name" value="LuxR_C_like"/>
    <property type="match status" value="1"/>
</dbReference>
<reference evidence="6 7" key="1">
    <citation type="journal article" date="2017" name="New Microbes New Infect">
        <title>Genome sequence of 'Leucobacter massiliensis' sp. nov. isolated from human pharynx after travel to the 2014 Hajj.</title>
        <authorList>
            <person name="Leangapichart T."/>
            <person name="Gautret P."/>
            <person name="Nguyen T.T."/>
            <person name="Armstrong N."/>
            <person name="Rolain J.M."/>
        </authorList>
    </citation>
    <scope>NUCLEOTIDE SEQUENCE [LARGE SCALE GENOMIC DNA]</scope>
    <source>
        <strain evidence="6 7">122RC15</strain>
    </source>
</reference>
<dbReference type="SUPFAM" id="SSF55781">
    <property type="entry name" value="GAF domain-like"/>
    <property type="match status" value="1"/>
</dbReference>
<dbReference type="Proteomes" id="UP000238650">
    <property type="component" value="Unassembled WGS sequence"/>
</dbReference>
<proteinExistence type="predicted"/>
<dbReference type="PANTHER" id="PTHR44688:SF16">
    <property type="entry name" value="DNA-BINDING TRANSCRIPTIONAL ACTIVATOR DEVR_DOSR"/>
    <property type="match status" value="1"/>
</dbReference>
<comment type="caution">
    <text evidence="6">The sequence shown here is derived from an EMBL/GenBank/DDBJ whole genome shotgun (WGS) entry which is preliminary data.</text>
</comment>
<keyword evidence="2" id="KW-0238">DNA-binding</keyword>
<dbReference type="PANTHER" id="PTHR44688">
    <property type="entry name" value="DNA-BINDING TRANSCRIPTIONAL ACTIVATOR DEVR_DOSR"/>
    <property type="match status" value="1"/>
</dbReference>
<dbReference type="InterPro" id="IPR029016">
    <property type="entry name" value="GAF-like_dom_sf"/>
</dbReference>
<evidence type="ECO:0000313" key="6">
    <source>
        <dbReference type="EMBL" id="PRI10636.1"/>
    </source>
</evidence>
<dbReference type="SUPFAM" id="SSF46894">
    <property type="entry name" value="C-terminal effector domain of the bipartite response regulators"/>
    <property type="match status" value="1"/>
</dbReference>
<dbReference type="PROSITE" id="PS50043">
    <property type="entry name" value="HTH_LUXR_2"/>
    <property type="match status" value="1"/>
</dbReference>
<keyword evidence="1" id="KW-0805">Transcription regulation</keyword>
<dbReference type="EMBL" id="MWZD01000017">
    <property type="protein sequence ID" value="PRI10636.1"/>
    <property type="molecule type" value="Genomic_DNA"/>
</dbReference>
<dbReference type="InterPro" id="IPR036388">
    <property type="entry name" value="WH-like_DNA-bd_sf"/>
</dbReference>
<protein>
    <recommendedName>
        <fullName evidence="5">HTH luxR-type domain-containing protein</fullName>
    </recommendedName>
</protein>
<dbReference type="GO" id="GO:0003677">
    <property type="term" value="F:DNA binding"/>
    <property type="evidence" value="ECO:0007669"/>
    <property type="project" value="UniProtKB-KW"/>
</dbReference>
<keyword evidence="3" id="KW-0804">Transcription</keyword>
<dbReference type="AlphaFoldDB" id="A0A2S9QM20"/>